<name>T1JJY9_STRMM</name>
<keyword evidence="2" id="KW-1185">Reference proteome</keyword>
<dbReference type="SUPFAM" id="SSF89360">
    <property type="entry name" value="HesB-like domain"/>
    <property type="match status" value="1"/>
</dbReference>
<dbReference type="PhylomeDB" id="T1JJY9"/>
<dbReference type="EMBL" id="JH431162">
    <property type="status" value="NOT_ANNOTATED_CDS"/>
    <property type="molecule type" value="Genomic_DNA"/>
</dbReference>
<dbReference type="Gene3D" id="2.60.300.12">
    <property type="entry name" value="HesB-like domain"/>
    <property type="match status" value="1"/>
</dbReference>
<dbReference type="AlphaFoldDB" id="T1JJY9"/>
<accession>T1JJY9</accession>
<dbReference type="PANTHER" id="PTHR10072:SF41">
    <property type="entry name" value="IRON-SULFUR CLUSTER ASSEMBLY 1 HOMOLOG, MITOCHONDRIAL"/>
    <property type="match status" value="1"/>
</dbReference>
<dbReference type="eggNOG" id="KOG1120">
    <property type="taxonomic scope" value="Eukaryota"/>
</dbReference>
<dbReference type="Proteomes" id="UP000014500">
    <property type="component" value="Unassembled WGS sequence"/>
</dbReference>
<dbReference type="EnsemblMetazoa" id="SMAR014169-RA">
    <property type="protein sequence ID" value="SMAR014169-PA"/>
    <property type="gene ID" value="SMAR014169"/>
</dbReference>
<evidence type="ECO:0000313" key="2">
    <source>
        <dbReference type="Proteomes" id="UP000014500"/>
    </source>
</evidence>
<evidence type="ECO:0000313" key="1">
    <source>
        <dbReference type="EnsemblMetazoa" id="SMAR014169-PA"/>
    </source>
</evidence>
<organism evidence="1 2">
    <name type="scientific">Strigamia maritima</name>
    <name type="common">European centipede</name>
    <name type="synonym">Geophilus maritimus</name>
    <dbReference type="NCBI Taxonomy" id="126957"/>
    <lineage>
        <taxon>Eukaryota</taxon>
        <taxon>Metazoa</taxon>
        <taxon>Ecdysozoa</taxon>
        <taxon>Arthropoda</taxon>
        <taxon>Myriapoda</taxon>
        <taxon>Chilopoda</taxon>
        <taxon>Pleurostigmophora</taxon>
        <taxon>Geophilomorpha</taxon>
        <taxon>Linotaeniidae</taxon>
        <taxon>Strigamia</taxon>
    </lineage>
</organism>
<dbReference type="PANTHER" id="PTHR10072">
    <property type="entry name" value="IRON-SULFUR CLUSTER ASSEMBLY PROTEIN"/>
    <property type="match status" value="1"/>
</dbReference>
<reference evidence="1" key="2">
    <citation type="submission" date="2015-02" db="UniProtKB">
        <authorList>
            <consortium name="EnsemblMetazoa"/>
        </authorList>
    </citation>
    <scope>IDENTIFICATION</scope>
</reference>
<dbReference type="InterPro" id="IPR035903">
    <property type="entry name" value="HesB-like_dom_sf"/>
</dbReference>
<dbReference type="HOGENOM" id="CLU_069054_4_0_1"/>
<dbReference type="GO" id="GO:0051537">
    <property type="term" value="F:2 iron, 2 sulfur cluster binding"/>
    <property type="evidence" value="ECO:0007669"/>
    <property type="project" value="TreeGrafter"/>
</dbReference>
<sequence length="83" mass="9255">MAASMSAVVRATTRKGKLPPRAALVLTQAAVDRIKVLMKNQPETIGLKVSVKQRGCNGLSYTLEYAKEKVKWMRKSIKMVYES</sequence>
<dbReference type="STRING" id="126957.T1JJY9"/>
<dbReference type="OMA" id="WAMSKGK"/>
<evidence type="ECO:0008006" key="3">
    <source>
        <dbReference type="Google" id="ProtNLM"/>
    </source>
</evidence>
<dbReference type="GO" id="GO:0016226">
    <property type="term" value="P:iron-sulfur cluster assembly"/>
    <property type="evidence" value="ECO:0007669"/>
    <property type="project" value="TreeGrafter"/>
</dbReference>
<dbReference type="InterPro" id="IPR050322">
    <property type="entry name" value="Fe-S_cluster_asmbl/transfer"/>
</dbReference>
<proteinExistence type="predicted"/>
<dbReference type="GO" id="GO:0005739">
    <property type="term" value="C:mitochondrion"/>
    <property type="evidence" value="ECO:0007669"/>
    <property type="project" value="TreeGrafter"/>
</dbReference>
<reference evidence="2" key="1">
    <citation type="submission" date="2011-05" db="EMBL/GenBank/DDBJ databases">
        <authorList>
            <person name="Richards S.R."/>
            <person name="Qu J."/>
            <person name="Jiang H."/>
            <person name="Jhangiani S.N."/>
            <person name="Agravi P."/>
            <person name="Goodspeed R."/>
            <person name="Gross S."/>
            <person name="Mandapat C."/>
            <person name="Jackson L."/>
            <person name="Mathew T."/>
            <person name="Pu L."/>
            <person name="Thornton R."/>
            <person name="Saada N."/>
            <person name="Wilczek-Boney K.B."/>
            <person name="Lee S."/>
            <person name="Kovar C."/>
            <person name="Wu Y."/>
            <person name="Scherer S.E."/>
            <person name="Worley K.C."/>
            <person name="Muzny D.M."/>
            <person name="Gibbs R."/>
        </authorList>
    </citation>
    <scope>NUCLEOTIDE SEQUENCE</scope>
    <source>
        <strain evidence="2">Brora</strain>
    </source>
</reference>
<protein>
    <recommendedName>
        <fullName evidence="3">FeS cluster biogenesis domain-containing protein</fullName>
    </recommendedName>
</protein>